<evidence type="ECO:0000313" key="2">
    <source>
        <dbReference type="EMBL" id="KAF4313317.1"/>
    </source>
</evidence>
<reference evidence="2" key="1">
    <citation type="submission" date="2020-04" db="EMBL/GenBank/DDBJ databases">
        <title>Genome Assembly and Annotation of Botryosphaeria dothidea sdau 11-99, a Latent Pathogen of Apple Fruit Ring Rot in China.</title>
        <authorList>
            <person name="Yu C."/>
            <person name="Diao Y."/>
            <person name="Lu Q."/>
            <person name="Zhao J."/>
            <person name="Cui S."/>
            <person name="Peng C."/>
            <person name="He B."/>
            <person name="Liu H."/>
        </authorList>
    </citation>
    <scope>NUCLEOTIDE SEQUENCE [LARGE SCALE GENOMIC DNA]</scope>
    <source>
        <strain evidence="2">Sdau11-99</strain>
    </source>
</reference>
<proteinExistence type="predicted"/>
<evidence type="ECO:0000313" key="3">
    <source>
        <dbReference type="Proteomes" id="UP000572817"/>
    </source>
</evidence>
<feature type="compositionally biased region" description="Basic and acidic residues" evidence="1">
    <location>
        <begin position="1"/>
        <end position="16"/>
    </location>
</feature>
<dbReference type="AlphaFoldDB" id="A0A8H4NFN9"/>
<protein>
    <submittedName>
        <fullName evidence="2">Uncharacterized protein</fullName>
    </submittedName>
</protein>
<dbReference type="EMBL" id="WWBZ02000001">
    <property type="protein sequence ID" value="KAF4313317.1"/>
    <property type="molecule type" value="Genomic_DNA"/>
</dbReference>
<dbReference type="Proteomes" id="UP000572817">
    <property type="component" value="Unassembled WGS sequence"/>
</dbReference>
<feature type="region of interest" description="Disordered" evidence="1">
    <location>
        <begin position="1"/>
        <end position="109"/>
    </location>
</feature>
<evidence type="ECO:0000256" key="1">
    <source>
        <dbReference type="SAM" id="MobiDB-lite"/>
    </source>
</evidence>
<comment type="caution">
    <text evidence="2">The sequence shown here is derived from an EMBL/GenBank/DDBJ whole genome shotgun (WGS) entry which is preliminary data.</text>
</comment>
<organism evidence="2 3">
    <name type="scientific">Botryosphaeria dothidea</name>
    <dbReference type="NCBI Taxonomy" id="55169"/>
    <lineage>
        <taxon>Eukaryota</taxon>
        <taxon>Fungi</taxon>
        <taxon>Dikarya</taxon>
        <taxon>Ascomycota</taxon>
        <taxon>Pezizomycotina</taxon>
        <taxon>Dothideomycetes</taxon>
        <taxon>Dothideomycetes incertae sedis</taxon>
        <taxon>Botryosphaeriales</taxon>
        <taxon>Botryosphaeriaceae</taxon>
        <taxon>Botryosphaeria</taxon>
    </lineage>
</organism>
<name>A0A8H4NFN9_9PEZI</name>
<feature type="compositionally biased region" description="Polar residues" evidence="1">
    <location>
        <begin position="21"/>
        <end position="30"/>
    </location>
</feature>
<accession>A0A8H4NFN9</accession>
<gene>
    <name evidence="2" type="ORF">GTA08_BOTSDO00197</name>
</gene>
<feature type="compositionally biased region" description="Polar residues" evidence="1">
    <location>
        <begin position="69"/>
        <end position="80"/>
    </location>
</feature>
<sequence length="109" mass="11985">MSKVKTIHDLEHDQKPPMDGNSPQNGTQAPNRIYNRNVVEQNGGQINGDVDEPEKSQQIPQEQREYNENKATGNGRQVNGNAYGATARGFFPTPNTGAADKKAPPERKV</sequence>
<feature type="compositionally biased region" description="Basic and acidic residues" evidence="1">
    <location>
        <begin position="99"/>
        <end position="109"/>
    </location>
</feature>
<keyword evidence="3" id="KW-1185">Reference proteome</keyword>